<dbReference type="Proteomes" id="UP000030230">
    <property type="component" value="Segment"/>
</dbReference>
<accession>A0A0A1IWJ4</accession>
<dbReference type="EMBL" id="LN610573">
    <property type="protein sequence ID" value="CEF89257.1"/>
    <property type="molecule type" value="Genomic_DNA"/>
</dbReference>
<keyword evidence="2" id="KW-1185">Reference proteome</keyword>
<evidence type="ECO:0000313" key="2">
    <source>
        <dbReference type="Proteomes" id="UP000030230"/>
    </source>
</evidence>
<dbReference type="GeneID" id="23679323"/>
<dbReference type="KEGG" id="vg:23679323"/>
<dbReference type="RefSeq" id="YP_009124548.1">
    <property type="nucleotide sequence ID" value="NC_026587.1"/>
</dbReference>
<sequence>MTTENLSSQEIETAVDEFLKSIDVTLATVCRGERNSEGWVHDLWDVSLIRGDGRPGVLDTEFRTGVGHRRTTVPMPFEIRRLAPNILARVEWEKRYLKPVAPKAACILSNLILDCDVGGHTFEEFCCDLGYDTDSRKALDTYMACQETTSKLRRFFSQEEIETLRRLVEHY</sequence>
<gene>
    <name evidence="1" type="primary">ORF152</name>
</gene>
<name>A0A0A1IWJ4_9CAUD</name>
<dbReference type="OrthoDB" id="11579at10239"/>
<organism evidence="1 2">
    <name type="scientific">Pseudomonas phage vB_PaeM_PAO1_Ab03</name>
    <dbReference type="NCBI Taxonomy" id="1548901"/>
    <lineage>
        <taxon>Viruses</taxon>
        <taxon>Duplodnaviria</taxon>
        <taxon>Heunggongvirae</taxon>
        <taxon>Uroviricota</taxon>
        <taxon>Caudoviricetes</taxon>
        <taxon>Vandenendeviridae</taxon>
        <taxon>Nankokuvirus</taxon>
        <taxon>Nankokuvirus Ab03</taxon>
    </lineage>
</organism>
<reference evidence="2" key="1">
    <citation type="journal article" date="2015" name="PLoS ONE">
        <title>Investigation of a Large Collection of Pseudomonas aeruginosa Bacteriophages Collected from a Single Environmental Source in Abidjan, Cote d'Ivoire.</title>
        <authorList>
            <person name="Essoh C."/>
            <person name="Latino L."/>
            <person name="Midoux C."/>
            <person name="Blouin Y."/>
            <person name="Loukou G."/>
            <person name="Nguetta S.P."/>
            <person name="Lathro S."/>
            <person name="Cablanmian A."/>
            <person name="Kouassi A.K."/>
            <person name="Vergnaud G."/>
            <person name="Pourcel C."/>
        </authorList>
    </citation>
    <scope>NUCLEOTIDE SEQUENCE [LARGE SCALE GENOMIC DNA]</scope>
</reference>
<proteinExistence type="predicted"/>
<protein>
    <submittedName>
        <fullName evidence="1">Uncharacterized protein</fullName>
    </submittedName>
</protein>
<evidence type="ECO:0000313" key="1">
    <source>
        <dbReference type="EMBL" id="CEF89257.1"/>
    </source>
</evidence>